<evidence type="ECO:0008006" key="3">
    <source>
        <dbReference type="Google" id="ProtNLM"/>
    </source>
</evidence>
<dbReference type="EMBL" id="JAVFWL010000001">
    <property type="protein sequence ID" value="KAK6730033.1"/>
    <property type="molecule type" value="Genomic_DNA"/>
</dbReference>
<reference evidence="1 2" key="1">
    <citation type="submission" date="2023-08" db="EMBL/GenBank/DDBJ databases">
        <title>A Necator americanus chromosomal reference genome.</title>
        <authorList>
            <person name="Ilik V."/>
            <person name="Petrzelkova K.J."/>
            <person name="Pardy F."/>
            <person name="Fuh T."/>
            <person name="Niatou-Singa F.S."/>
            <person name="Gouil Q."/>
            <person name="Baker L."/>
            <person name="Ritchie M.E."/>
            <person name="Jex A.R."/>
            <person name="Gazzola D."/>
            <person name="Li H."/>
            <person name="Toshio Fujiwara R."/>
            <person name="Zhan B."/>
            <person name="Aroian R.V."/>
            <person name="Pafco B."/>
            <person name="Schwarz E.M."/>
        </authorList>
    </citation>
    <scope>NUCLEOTIDE SEQUENCE [LARGE SCALE GENOMIC DNA]</scope>
    <source>
        <strain evidence="1 2">Aroian</strain>
        <tissue evidence="1">Whole animal</tissue>
    </source>
</reference>
<organism evidence="1 2">
    <name type="scientific">Necator americanus</name>
    <name type="common">Human hookworm</name>
    <dbReference type="NCBI Taxonomy" id="51031"/>
    <lineage>
        <taxon>Eukaryota</taxon>
        <taxon>Metazoa</taxon>
        <taxon>Ecdysozoa</taxon>
        <taxon>Nematoda</taxon>
        <taxon>Chromadorea</taxon>
        <taxon>Rhabditida</taxon>
        <taxon>Rhabditina</taxon>
        <taxon>Rhabditomorpha</taxon>
        <taxon>Strongyloidea</taxon>
        <taxon>Ancylostomatidae</taxon>
        <taxon>Bunostominae</taxon>
        <taxon>Necator</taxon>
    </lineage>
</organism>
<comment type="caution">
    <text evidence="1">The sequence shown here is derived from an EMBL/GenBank/DDBJ whole genome shotgun (WGS) entry which is preliminary data.</text>
</comment>
<name>A0ABR1BUJ7_NECAM</name>
<evidence type="ECO:0000313" key="2">
    <source>
        <dbReference type="Proteomes" id="UP001303046"/>
    </source>
</evidence>
<gene>
    <name evidence="1" type="primary">Necator_chrI.g2976</name>
    <name evidence="1" type="ORF">RB195_006847</name>
</gene>
<dbReference type="Proteomes" id="UP001303046">
    <property type="component" value="Unassembled WGS sequence"/>
</dbReference>
<proteinExistence type="predicted"/>
<evidence type="ECO:0000313" key="1">
    <source>
        <dbReference type="EMBL" id="KAK6730033.1"/>
    </source>
</evidence>
<sequence>MTLEKRLLRWCQEGLGCRKYLGYRNGKGLGWRSSYNARTVAELAIEDVMMHAWRIKYDDIGPTGARRRNSINAAQGTGEEVFSETCDSRGFGGVDAFCNTNTAENIDPFRESSPRKCCQNASIPENFHRSRSHFYAFTVGVSRVEVIHHDVGEGVSRERHKLPRAVFF</sequence>
<keyword evidence="2" id="KW-1185">Reference proteome</keyword>
<accession>A0ABR1BUJ7</accession>
<protein>
    <recommendedName>
        <fullName evidence="3">SCP domain-containing protein</fullName>
    </recommendedName>
</protein>